<dbReference type="SUPFAM" id="SSF49562">
    <property type="entry name" value="C2 domain (Calcium/lipid-binding domain, CaLB)"/>
    <property type="match status" value="1"/>
</dbReference>
<keyword evidence="3" id="KW-0862">Zinc</keyword>
<organism evidence="7 8">
    <name type="scientific">Pontoporia blainvillei</name>
    <name type="common">Franciscana</name>
    <name type="synonym">Delphinus blainvillei</name>
    <dbReference type="NCBI Taxonomy" id="48723"/>
    <lineage>
        <taxon>Eukaryota</taxon>
        <taxon>Metazoa</taxon>
        <taxon>Chordata</taxon>
        <taxon>Craniata</taxon>
        <taxon>Vertebrata</taxon>
        <taxon>Euteleostomi</taxon>
        <taxon>Mammalia</taxon>
        <taxon>Eutheria</taxon>
        <taxon>Laurasiatheria</taxon>
        <taxon>Artiodactyla</taxon>
        <taxon>Whippomorpha</taxon>
        <taxon>Cetacea</taxon>
        <taxon>Odontoceti</taxon>
        <taxon>Pontoporiidae</taxon>
        <taxon>Pontoporia</taxon>
    </lineage>
</organism>
<dbReference type="InterPro" id="IPR027080">
    <property type="entry name" value="Unc-13"/>
</dbReference>
<dbReference type="PANTHER" id="PTHR10480">
    <property type="entry name" value="PROTEIN UNC-13 HOMOLOG"/>
    <property type="match status" value="1"/>
</dbReference>
<keyword evidence="3" id="KW-0479">Metal-binding</keyword>
<dbReference type="Gene3D" id="1.20.58.1100">
    <property type="match status" value="2"/>
</dbReference>
<evidence type="ECO:0000259" key="4">
    <source>
        <dbReference type="PROSITE" id="PS50004"/>
    </source>
</evidence>
<evidence type="ECO:0000313" key="8">
    <source>
        <dbReference type="Proteomes" id="UP001165941"/>
    </source>
</evidence>
<evidence type="ECO:0000256" key="1">
    <source>
        <dbReference type="ARBA" id="ARBA00022483"/>
    </source>
</evidence>
<dbReference type="PROSITE" id="PS51259">
    <property type="entry name" value="MHD2"/>
    <property type="match status" value="1"/>
</dbReference>
<keyword evidence="3" id="KW-0863">Zinc-finger</keyword>
<sequence length="629" mass="71386">MKYALEEHEKDRLCKSADYMNLHFKVKWLHNEYMQDLPALQGQVPEYPAWFEQFVLQWLDENEDVSLEFLRGALERDKKDGFQQTSEHALFSCSVVDVFTQLNQSFEIIRKLECPDPNILAHYMRRFAKTIGKVLMEYADILSKNFPAYCTKEKMPCILMNNMQQLRVQLEKMFEAMGGKELDPEAADSLKELQVKLNTVLDELSMVFGNSFQVRIDECVQQMADILGQVRGPGNASPSARASVTQDADSVLRPLMDFLDGNLTLFATVCEKTVLKRVLKELWRVVMNTMERMIVLPPLTDQTGTQLIFTAAKELSHLSKLKDHMAREETRSLTPKQCAVLDLALDTIKVETSPSSRQSYYHLVLAFHSARLGVPRALATPHPEESDFCVHIFLCYSIFLLGTNQKGGNGLKKTFLEKSPDLQSLRYALSLYTQTTDTLIKTFVRSQIAQGSGVDDPVGEVSIQVDLFTHPGTGEHKVTVKVVAANDLKWQTAGMFRPFVEVTMVGPHQSDKKRKFTTKSKSNNWAPKYNETFHFLLGNEEGPEAYELQICVKDYCFAREDRVLGLAVMPLRDVAAKGSCACWCPLGRKIHMDETGMTILRILSQRSNDEVAREFVKLKSESRSVEEGS</sequence>
<reference evidence="7" key="1">
    <citation type="submission" date="2018-05" db="EMBL/GenBank/DDBJ databases">
        <authorList>
            <person name="Pedro S.L.S."/>
            <person name="Freitas R.C."/>
            <person name="Barreto A.S."/>
            <person name="Lima A.O.S."/>
        </authorList>
    </citation>
    <scope>NUCLEOTIDE SEQUENCE</scope>
    <source>
        <strain evidence="7">BP203</strain>
        <tissue evidence="7">Muscle</tissue>
    </source>
</reference>
<dbReference type="Pfam" id="PF00168">
    <property type="entry name" value="C2"/>
    <property type="match status" value="1"/>
</dbReference>
<keyword evidence="2" id="KW-0677">Repeat</keyword>
<dbReference type="InterPro" id="IPR014770">
    <property type="entry name" value="Munc13_1"/>
</dbReference>
<gene>
    <name evidence="7" type="ORF">BU61_3393</name>
</gene>
<proteinExistence type="predicted"/>
<evidence type="ECO:0000256" key="3">
    <source>
        <dbReference type="ARBA" id="ARBA00022771"/>
    </source>
</evidence>
<dbReference type="InterPro" id="IPR035892">
    <property type="entry name" value="C2_domain_sf"/>
</dbReference>
<dbReference type="PROSITE" id="PS51258">
    <property type="entry name" value="MHD1"/>
    <property type="match status" value="1"/>
</dbReference>
<comment type="caution">
    <text evidence="7">The sequence shown here is derived from an EMBL/GenBank/DDBJ whole genome shotgun (WGS) entry which is preliminary data.</text>
</comment>
<keyword evidence="1" id="KW-0268">Exocytosis</keyword>
<dbReference type="InterPro" id="IPR010439">
    <property type="entry name" value="MUN_dom"/>
</dbReference>
<dbReference type="InterPro" id="IPR014772">
    <property type="entry name" value="Munc13_dom-2"/>
</dbReference>
<dbReference type="EMBL" id="PGGH01131202">
    <property type="protein sequence ID" value="NIG59811.1"/>
    <property type="molecule type" value="Genomic_DNA"/>
</dbReference>
<dbReference type="PANTHER" id="PTHR10480:SF8">
    <property type="entry name" value="PROTEIN UNC-13 HOMOLOG B"/>
    <property type="match status" value="1"/>
</dbReference>
<dbReference type="CDD" id="cd08395">
    <property type="entry name" value="C2C_Munc13"/>
    <property type="match status" value="1"/>
</dbReference>
<protein>
    <submittedName>
        <fullName evidence="7">Protein unc-13-like</fullName>
    </submittedName>
</protein>
<evidence type="ECO:0000259" key="5">
    <source>
        <dbReference type="PROSITE" id="PS51258"/>
    </source>
</evidence>
<dbReference type="Gene3D" id="2.60.40.150">
    <property type="entry name" value="C2 domain"/>
    <property type="match status" value="1"/>
</dbReference>
<evidence type="ECO:0000259" key="6">
    <source>
        <dbReference type="PROSITE" id="PS51259"/>
    </source>
</evidence>
<dbReference type="InterPro" id="IPR000008">
    <property type="entry name" value="C2_dom"/>
</dbReference>
<name>A0ABX0S3V9_PONBL</name>
<evidence type="ECO:0000256" key="2">
    <source>
        <dbReference type="ARBA" id="ARBA00022737"/>
    </source>
</evidence>
<feature type="domain" description="C2" evidence="4">
    <location>
        <begin position="457"/>
        <end position="584"/>
    </location>
</feature>
<dbReference type="PROSITE" id="PS50004">
    <property type="entry name" value="C2"/>
    <property type="match status" value="1"/>
</dbReference>
<dbReference type="SMART" id="SM00239">
    <property type="entry name" value="C2"/>
    <property type="match status" value="1"/>
</dbReference>
<feature type="domain" description="MHD1" evidence="5">
    <location>
        <begin position="1"/>
        <end position="142"/>
    </location>
</feature>
<accession>A0ABX0S3V9</accession>
<keyword evidence="8" id="KW-1185">Reference proteome</keyword>
<dbReference type="Pfam" id="PF06292">
    <property type="entry name" value="MUN"/>
    <property type="match status" value="2"/>
</dbReference>
<evidence type="ECO:0000313" key="7">
    <source>
        <dbReference type="EMBL" id="NIG59811.1"/>
    </source>
</evidence>
<dbReference type="Gene3D" id="1.10.357.50">
    <property type="match status" value="1"/>
</dbReference>
<dbReference type="Proteomes" id="UP001165941">
    <property type="component" value="Unassembled WGS sequence"/>
</dbReference>
<feature type="domain" description="MHD2" evidence="6">
    <location>
        <begin position="249"/>
        <end position="443"/>
    </location>
</feature>